<evidence type="ECO:0000256" key="4">
    <source>
        <dbReference type="PIRSR" id="PIRSR601952-3"/>
    </source>
</evidence>
<evidence type="ECO:0000313" key="8">
    <source>
        <dbReference type="Proteomes" id="UP000323708"/>
    </source>
</evidence>
<dbReference type="Gene3D" id="3.40.720.10">
    <property type="entry name" value="Alkaline Phosphatase, subunit A"/>
    <property type="match status" value="1"/>
</dbReference>
<dbReference type="InterPro" id="IPR001952">
    <property type="entry name" value="Alkaline_phosphatase"/>
</dbReference>
<evidence type="ECO:0000256" key="3">
    <source>
        <dbReference type="PIRSR" id="PIRSR601952-2"/>
    </source>
</evidence>
<keyword evidence="3" id="KW-0479">Metal-binding</keyword>
<feature type="signal peptide" evidence="6">
    <location>
        <begin position="1"/>
        <end position="24"/>
    </location>
</feature>
<evidence type="ECO:0000313" key="7">
    <source>
        <dbReference type="EMBL" id="KAA1194276.1"/>
    </source>
</evidence>
<evidence type="ECO:0000256" key="6">
    <source>
        <dbReference type="SAM" id="SignalP"/>
    </source>
</evidence>
<comment type="caution">
    <text evidence="7">The sequence shown here is derived from an EMBL/GenBank/DDBJ whole genome shotgun (WGS) entry which is preliminary data.</text>
</comment>
<dbReference type="AlphaFoldDB" id="A0A5B0X4Q5"/>
<feature type="binding site" evidence="3">
    <location>
        <position position="336"/>
    </location>
    <ligand>
        <name>Mg(2+)</name>
        <dbReference type="ChEBI" id="CHEBI:18420"/>
    </ligand>
</feature>
<comment type="cofactor">
    <cofactor evidence="3">
        <name>Zn(2+)</name>
        <dbReference type="ChEBI" id="CHEBI:29105"/>
    </cofactor>
    <text evidence="3">Binds 2 Zn(2+) ions.</text>
</comment>
<keyword evidence="6" id="KW-0732">Signal</keyword>
<feature type="binding site" evidence="3">
    <location>
        <position position="345"/>
    </location>
    <ligand>
        <name>Zn(2+)</name>
        <dbReference type="ChEBI" id="CHEBI:29105"/>
        <label>2</label>
    </ligand>
</feature>
<comment type="cofactor">
    <cofactor evidence="3">
        <name>Mg(2+)</name>
        <dbReference type="ChEBI" id="CHEBI:18420"/>
    </cofactor>
    <text evidence="3">Binds 1 Mg(2+) ion.</text>
</comment>
<gene>
    <name evidence="7" type="ORF">F0M18_02235</name>
</gene>
<dbReference type="PANTHER" id="PTHR11596:SF5">
    <property type="entry name" value="ALKALINE PHOSPHATASE"/>
    <property type="match status" value="1"/>
</dbReference>
<feature type="binding site" evidence="3">
    <location>
        <position position="384"/>
    </location>
    <ligand>
        <name>Zn(2+)</name>
        <dbReference type="ChEBI" id="CHEBI:29105"/>
        <label>2</label>
    </ligand>
</feature>
<feature type="binding site" evidence="3">
    <location>
        <position position="146"/>
    </location>
    <ligand>
        <name>Mg(2+)</name>
        <dbReference type="ChEBI" id="CHEBI:18420"/>
    </ligand>
</feature>
<evidence type="ECO:0000256" key="2">
    <source>
        <dbReference type="PIRSR" id="PIRSR601952-1"/>
    </source>
</evidence>
<dbReference type="Proteomes" id="UP000323708">
    <property type="component" value="Unassembled WGS sequence"/>
</dbReference>
<keyword evidence="1" id="KW-0597">Phosphoprotein</keyword>
<feature type="disulfide bond" evidence="4">
    <location>
        <begin position="159"/>
        <end position="182"/>
    </location>
</feature>
<comment type="similarity">
    <text evidence="5">Belongs to the alkaline phosphatase family.</text>
</comment>
<dbReference type="Pfam" id="PF00245">
    <property type="entry name" value="Alk_phosphatase"/>
    <property type="match status" value="1"/>
</dbReference>
<keyword evidence="8" id="KW-1185">Reference proteome</keyword>
<sequence>MKPLTLAICTAALLASLGPGTSHAAGSGTGQPRNIILLIGDGMGEQQLAIARNYLRGARGRLLMDTLPVRSAAQVLTIEDRGAGQPMYVADSANTATSMATGAVTSRGRIATSAGSDEDLPTIVELAAAAGYRTGLVSTASVTDATPAAFAAHISERLCENPDNVERVVQATPYKDIELGGCPADAMRNGGPGAISEQLAQSGLHVLLGGGRKHFTVASETGPGSVLELAVDKGFTSVSTRQQLLASQPGARLLGIFASGHLPVRLQGEGGRIAELPKPSLLNRLHPYLGDVSLPPTMVCEPNPAFAGTPSLQEMTGIALRHLSADNDRGFFLMVESASIDKQAHRRNPCGSIGEVAQLDEALGSALAFARQHPHTLVLVTADHTHAAQLIPYVSLYDRVPVPIYTPGYLARIETPEGGYMAVNYATTSFSREEHTGAAVPVLANAEGKGRLPGFIAQPDLFRIMAAYLELPAARD</sequence>
<proteinExistence type="inferred from homology"/>
<dbReference type="PRINTS" id="PR00113">
    <property type="entry name" value="ALKPHPHTASE"/>
</dbReference>
<dbReference type="EMBL" id="VTUX01000001">
    <property type="protein sequence ID" value="KAA1194276.1"/>
    <property type="molecule type" value="Genomic_DNA"/>
</dbReference>
<accession>A0A5B0X4Q5</accession>
<reference evidence="7 8" key="1">
    <citation type="submission" date="2019-09" db="EMBL/GenBank/DDBJ databases">
        <authorList>
            <person name="Chen X.-Y."/>
        </authorList>
    </citation>
    <scope>NUCLEOTIDE SEQUENCE [LARGE SCALE GENOMIC DNA]</scope>
    <source>
        <strain evidence="7 8">NY5</strain>
    </source>
</reference>
<evidence type="ECO:0000256" key="5">
    <source>
        <dbReference type="RuleBase" id="RU003946"/>
    </source>
</evidence>
<dbReference type="InterPro" id="IPR017850">
    <property type="entry name" value="Alkaline_phosphatase_core_sf"/>
</dbReference>
<feature type="binding site" evidence="3">
    <location>
        <position position="41"/>
    </location>
    <ligand>
        <name>Zn(2+)</name>
        <dbReference type="ChEBI" id="CHEBI:29105"/>
        <label>2</label>
    </ligand>
</feature>
<feature type="binding site" evidence="3">
    <location>
        <position position="383"/>
    </location>
    <ligand>
        <name>Zn(2+)</name>
        <dbReference type="ChEBI" id="CHEBI:29105"/>
        <label>2</label>
    </ligand>
</feature>
<keyword evidence="3" id="KW-0460">Magnesium</keyword>
<feature type="binding site" evidence="3">
    <location>
        <position position="435"/>
    </location>
    <ligand>
        <name>Zn(2+)</name>
        <dbReference type="ChEBI" id="CHEBI:29105"/>
        <label>2</label>
    </ligand>
</feature>
<name>A0A5B0X4Q5_9GAMM</name>
<dbReference type="SMART" id="SM00098">
    <property type="entry name" value="alkPPc"/>
    <property type="match status" value="1"/>
</dbReference>
<dbReference type="PANTHER" id="PTHR11596">
    <property type="entry name" value="ALKALINE PHOSPHATASE"/>
    <property type="match status" value="1"/>
</dbReference>
<keyword evidence="3" id="KW-0862">Zinc</keyword>
<feature type="binding site" evidence="3">
    <location>
        <position position="41"/>
    </location>
    <ligand>
        <name>Mg(2+)</name>
        <dbReference type="ChEBI" id="CHEBI:18420"/>
    </ligand>
</feature>
<keyword evidence="4" id="KW-1015">Disulfide bond</keyword>
<feature type="chain" id="PRO_5023068045" evidence="6">
    <location>
        <begin position="25"/>
        <end position="476"/>
    </location>
</feature>
<dbReference type="GO" id="GO:0004035">
    <property type="term" value="F:alkaline phosphatase activity"/>
    <property type="evidence" value="ECO:0007669"/>
    <property type="project" value="TreeGrafter"/>
</dbReference>
<feature type="active site" description="Phosphoserine intermediate" evidence="2">
    <location>
        <position position="92"/>
    </location>
</feature>
<protein>
    <submittedName>
        <fullName evidence="7">Alkaline phosphatase</fullName>
    </submittedName>
</protein>
<dbReference type="CDD" id="cd16012">
    <property type="entry name" value="ALP"/>
    <property type="match status" value="1"/>
</dbReference>
<dbReference type="RefSeq" id="WP_149609745.1">
    <property type="nucleotide sequence ID" value="NZ_VTUX01000001.1"/>
</dbReference>
<evidence type="ECO:0000256" key="1">
    <source>
        <dbReference type="ARBA" id="ARBA00022553"/>
    </source>
</evidence>
<organism evidence="7 8">
    <name type="scientific">Pseudohalioglobus sediminis</name>
    <dbReference type="NCBI Taxonomy" id="2606449"/>
    <lineage>
        <taxon>Bacteria</taxon>
        <taxon>Pseudomonadati</taxon>
        <taxon>Pseudomonadota</taxon>
        <taxon>Gammaproteobacteria</taxon>
        <taxon>Cellvibrionales</taxon>
        <taxon>Halieaceae</taxon>
        <taxon>Pseudohalioglobus</taxon>
    </lineage>
</organism>
<feature type="binding site" evidence="3">
    <location>
        <position position="341"/>
    </location>
    <ligand>
        <name>Zn(2+)</name>
        <dbReference type="ChEBI" id="CHEBI:29105"/>
        <label>2</label>
    </ligand>
</feature>
<dbReference type="SUPFAM" id="SSF53649">
    <property type="entry name" value="Alkaline phosphatase-like"/>
    <property type="match status" value="1"/>
</dbReference>
<feature type="binding site" evidence="3">
    <location>
        <position position="144"/>
    </location>
    <ligand>
        <name>Mg(2+)</name>
        <dbReference type="ChEBI" id="CHEBI:18420"/>
    </ligand>
</feature>
<dbReference type="GO" id="GO:0046872">
    <property type="term" value="F:metal ion binding"/>
    <property type="evidence" value="ECO:0007669"/>
    <property type="project" value="UniProtKB-KW"/>
</dbReference>